<protein>
    <recommendedName>
        <fullName evidence="2">DUF7731 domain-containing protein</fullName>
    </recommendedName>
</protein>
<dbReference type="AlphaFoldDB" id="A0A2U1NL13"/>
<reference evidence="3 4" key="1">
    <citation type="journal article" date="2018" name="Mol. Plant">
        <title>The genome of Artemisia annua provides insight into the evolution of Asteraceae family and artemisinin biosynthesis.</title>
        <authorList>
            <person name="Shen Q."/>
            <person name="Zhang L."/>
            <person name="Liao Z."/>
            <person name="Wang S."/>
            <person name="Yan T."/>
            <person name="Shi P."/>
            <person name="Liu M."/>
            <person name="Fu X."/>
            <person name="Pan Q."/>
            <person name="Wang Y."/>
            <person name="Lv Z."/>
            <person name="Lu X."/>
            <person name="Zhang F."/>
            <person name="Jiang W."/>
            <person name="Ma Y."/>
            <person name="Chen M."/>
            <person name="Hao X."/>
            <person name="Li L."/>
            <person name="Tang Y."/>
            <person name="Lv G."/>
            <person name="Zhou Y."/>
            <person name="Sun X."/>
            <person name="Brodelius P.E."/>
            <person name="Rose J.K.C."/>
            <person name="Tang K."/>
        </authorList>
    </citation>
    <scope>NUCLEOTIDE SEQUENCE [LARGE SCALE GENOMIC DNA]</scope>
    <source>
        <strain evidence="4">cv. Huhao1</strain>
        <tissue evidence="3">Leaf</tissue>
    </source>
</reference>
<name>A0A2U1NL13_ARTAN</name>
<evidence type="ECO:0000313" key="4">
    <source>
        <dbReference type="Proteomes" id="UP000245207"/>
    </source>
</evidence>
<gene>
    <name evidence="3" type="ORF">CTI12_AA254500</name>
</gene>
<dbReference type="Proteomes" id="UP000245207">
    <property type="component" value="Unassembled WGS sequence"/>
</dbReference>
<evidence type="ECO:0000313" key="3">
    <source>
        <dbReference type="EMBL" id="PWA74202.1"/>
    </source>
</evidence>
<dbReference type="PANTHER" id="PTHR34366:SF7">
    <property type="entry name" value="TRANSMEMBRANE PROTEIN"/>
    <property type="match status" value="1"/>
</dbReference>
<evidence type="ECO:0000259" key="2">
    <source>
        <dbReference type="Pfam" id="PF24865"/>
    </source>
</evidence>
<dbReference type="PANTHER" id="PTHR34366">
    <property type="entry name" value="OS07G0289901 PROTEIN-RELATED"/>
    <property type="match status" value="1"/>
</dbReference>
<feature type="domain" description="DUF7731" evidence="2">
    <location>
        <begin position="45"/>
        <end position="126"/>
    </location>
</feature>
<evidence type="ECO:0000256" key="1">
    <source>
        <dbReference type="SAM" id="SignalP"/>
    </source>
</evidence>
<dbReference type="EMBL" id="PKPP01002603">
    <property type="protein sequence ID" value="PWA74202.1"/>
    <property type="molecule type" value="Genomic_DNA"/>
</dbReference>
<accession>A0A2U1NL13</accession>
<dbReference type="Pfam" id="PF24865">
    <property type="entry name" value="DUF7731"/>
    <property type="match status" value="1"/>
</dbReference>
<comment type="caution">
    <text evidence="3">The sequence shown here is derived from an EMBL/GenBank/DDBJ whole genome shotgun (WGS) entry which is preliminary data.</text>
</comment>
<keyword evidence="4" id="KW-1185">Reference proteome</keyword>
<dbReference type="STRING" id="35608.A0A2U1NL13"/>
<dbReference type="OrthoDB" id="1666452at2759"/>
<feature type="chain" id="PRO_5015619033" description="DUF7731 domain-containing protein" evidence="1">
    <location>
        <begin position="26"/>
        <end position="128"/>
    </location>
</feature>
<keyword evidence="1" id="KW-0732">Signal</keyword>
<feature type="signal peptide" evidence="1">
    <location>
        <begin position="1"/>
        <end position="25"/>
    </location>
</feature>
<dbReference type="InterPro" id="IPR056633">
    <property type="entry name" value="DUF7731"/>
</dbReference>
<organism evidence="3 4">
    <name type="scientific">Artemisia annua</name>
    <name type="common">Sweet wormwood</name>
    <dbReference type="NCBI Taxonomy" id="35608"/>
    <lineage>
        <taxon>Eukaryota</taxon>
        <taxon>Viridiplantae</taxon>
        <taxon>Streptophyta</taxon>
        <taxon>Embryophyta</taxon>
        <taxon>Tracheophyta</taxon>
        <taxon>Spermatophyta</taxon>
        <taxon>Magnoliopsida</taxon>
        <taxon>eudicotyledons</taxon>
        <taxon>Gunneridae</taxon>
        <taxon>Pentapetalae</taxon>
        <taxon>asterids</taxon>
        <taxon>campanulids</taxon>
        <taxon>Asterales</taxon>
        <taxon>Asteraceae</taxon>
        <taxon>Asteroideae</taxon>
        <taxon>Anthemideae</taxon>
        <taxon>Artemisiinae</taxon>
        <taxon>Artemisia</taxon>
    </lineage>
</organism>
<proteinExistence type="predicted"/>
<sequence>MKSSQMLMLFGLFYLCFLQIPSSNASSFNYTYPEYNINLAPFIQRKSAYYCLKRVSPDCPGNLTLSTDGWLNISSSETQQFCQGPCKQHTLDVLKCVWYVKHDYKFDNKATIQNINETINNGCEHGEY</sequence>